<dbReference type="EMBL" id="SDMP01000015">
    <property type="protein sequence ID" value="RYR08307.1"/>
    <property type="molecule type" value="Genomic_DNA"/>
</dbReference>
<proteinExistence type="predicted"/>
<accession>A0A444Z291</accession>
<keyword evidence="6" id="KW-1185">Reference proteome</keyword>
<feature type="transmembrane region" description="Helical" evidence="4">
    <location>
        <begin position="21"/>
        <end position="39"/>
    </location>
</feature>
<evidence type="ECO:0000256" key="1">
    <source>
        <dbReference type="ARBA" id="ARBA00022692"/>
    </source>
</evidence>
<protein>
    <recommendedName>
        <fullName evidence="7">WAT1-related protein</fullName>
    </recommendedName>
</protein>
<evidence type="ECO:0008006" key="7">
    <source>
        <dbReference type="Google" id="ProtNLM"/>
    </source>
</evidence>
<sequence>MLLLPQLRMEKIDVKTRTTQAKIVGSIISIGGAFIVTFYKGPSIIIADDSPSLHLVQRLNGNFESVDTNWVIGGFLLTAGNILLTLWFILQVEILKEFPDELSMVCFYNLFAAIFAYAFGLIAETNPSAWKLRLDLSLVSIVCIVRFLLQIQFSPENEKKKKS</sequence>
<keyword evidence="2 4" id="KW-1133">Transmembrane helix</keyword>
<dbReference type="Proteomes" id="UP000289738">
    <property type="component" value="Chromosome B05"/>
</dbReference>
<dbReference type="GO" id="GO:0022857">
    <property type="term" value="F:transmembrane transporter activity"/>
    <property type="evidence" value="ECO:0007669"/>
    <property type="project" value="InterPro"/>
</dbReference>
<feature type="transmembrane region" description="Helical" evidence="4">
    <location>
        <begin position="70"/>
        <end position="90"/>
    </location>
</feature>
<evidence type="ECO:0000256" key="4">
    <source>
        <dbReference type="SAM" id="Phobius"/>
    </source>
</evidence>
<reference evidence="5 6" key="1">
    <citation type="submission" date="2019-01" db="EMBL/GenBank/DDBJ databases">
        <title>Sequencing of cultivated peanut Arachis hypogaea provides insights into genome evolution and oil improvement.</title>
        <authorList>
            <person name="Chen X."/>
        </authorList>
    </citation>
    <scope>NUCLEOTIDE SEQUENCE [LARGE SCALE GENOMIC DNA]</scope>
    <source>
        <strain evidence="6">cv. Fuhuasheng</strain>
        <tissue evidence="5">Leaves</tissue>
    </source>
</reference>
<dbReference type="GO" id="GO:0016020">
    <property type="term" value="C:membrane"/>
    <property type="evidence" value="ECO:0007669"/>
    <property type="project" value="InterPro"/>
</dbReference>
<feature type="transmembrane region" description="Helical" evidence="4">
    <location>
        <begin position="134"/>
        <end position="153"/>
    </location>
</feature>
<comment type="caution">
    <text evidence="5">The sequence shown here is derived from an EMBL/GenBank/DDBJ whole genome shotgun (WGS) entry which is preliminary data.</text>
</comment>
<feature type="transmembrane region" description="Helical" evidence="4">
    <location>
        <begin position="102"/>
        <end position="122"/>
    </location>
</feature>
<evidence type="ECO:0000256" key="2">
    <source>
        <dbReference type="ARBA" id="ARBA00022989"/>
    </source>
</evidence>
<name>A0A444Z291_ARAHY</name>
<keyword evidence="1 4" id="KW-0812">Transmembrane</keyword>
<dbReference type="AlphaFoldDB" id="A0A444Z291"/>
<evidence type="ECO:0000256" key="3">
    <source>
        <dbReference type="ARBA" id="ARBA00023136"/>
    </source>
</evidence>
<gene>
    <name evidence="5" type="ORF">Ahy_B05g075921</name>
</gene>
<evidence type="ECO:0000313" key="5">
    <source>
        <dbReference type="EMBL" id="RYR08307.1"/>
    </source>
</evidence>
<organism evidence="5 6">
    <name type="scientific">Arachis hypogaea</name>
    <name type="common">Peanut</name>
    <dbReference type="NCBI Taxonomy" id="3818"/>
    <lineage>
        <taxon>Eukaryota</taxon>
        <taxon>Viridiplantae</taxon>
        <taxon>Streptophyta</taxon>
        <taxon>Embryophyta</taxon>
        <taxon>Tracheophyta</taxon>
        <taxon>Spermatophyta</taxon>
        <taxon>Magnoliopsida</taxon>
        <taxon>eudicotyledons</taxon>
        <taxon>Gunneridae</taxon>
        <taxon>Pentapetalae</taxon>
        <taxon>rosids</taxon>
        <taxon>fabids</taxon>
        <taxon>Fabales</taxon>
        <taxon>Fabaceae</taxon>
        <taxon>Papilionoideae</taxon>
        <taxon>50 kb inversion clade</taxon>
        <taxon>dalbergioids sensu lato</taxon>
        <taxon>Dalbergieae</taxon>
        <taxon>Pterocarpus clade</taxon>
        <taxon>Arachis</taxon>
    </lineage>
</organism>
<dbReference type="PANTHER" id="PTHR31218">
    <property type="entry name" value="WAT1-RELATED PROTEIN"/>
    <property type="match status" value="1"/>
</dbReference>
<keyword evidence="3 4" id="KW-0472">Membrane</keyword>
<dbReference type="InterPro" id="IPR030184">
    <property type="entry name" value="WAT1-related"/>
</dbReference>
<evidence type="ECO:0000313" key="6">
    <source>
        <dbReference type="Proteomes" id="UP000289738"/>
    </source>
</evidence>